<dbReference type="InterPro" id="IPR001765">
    <property type="entry name" value="Carbonic_anhydrase"/>
</dbReference>
<dbReference type="RefSeq" id="XP_046043828.1">
    <property type="nucleotide sequence ID" value="XM_046200172.1"/>
</dbReference>
<evidence type="ECO:0000313" key="6">
    <source>
        <dbReference type="EMBL" id="KAH7232168.1"/>
    </source>
</evidence>
<name>A0A9P9JPE6_FUSRE</name>
<dbReference type="OrthoDB" id="10248475at2759"/>
<keyword evidence="2 4" id="KW-0479">Metal-binding</keyword>
<comment type="cofactor">
    <cofactor evidence="4">
        <name>Zn(2+)</name>
        <dbReference type="ChEBI" id="CHEBI:29105"/>
    </cofactor>
    <text evidence="4">Binds 1 zinc ion per subunit.</text>
</comment>
<evidence type="ECO:0000256" key="5">
    <source>
        <dbReference type="RuleBase" id="RU003956"/>
    </source>
</evidence>
<evidence type="ECO:0000313" key="7">
    <source>
        <dbReference type="Proteomes" id="UP000720189"/>
    </source>
</evidence>
<keyword evidence="7" id="KW-1185">Reference proteome</keyword>
<feature type="binding site" evidence="4">
    <location>
        <position position="52"/>
    </location>
    <ligand>
        <name>Zn(2+)</name>
        <dbReference type="ChEBI" id="CHEBI:29105"/>
    </ligand>
</feature>
<dbReference type="EC" id="4.2.1.1" evidence="5"/>
<dbReference type="EMBL" id="JAGMUX010000019">
    <property type="protein sequence ID" value="KAH7232168.1"/>
    <property type="molecule type" value="Genomic_DNA"/>
</dbReference>
<comment type="catalytic activity">
    <reaction evidence="5">
        <text>hydrogencarbonate + H(+) = CO2 + H2O</text>
        <dbReference type="Rhea" id="RHEA:10748"/>
        <dbReference type="ChEBI" id="CHEBI:15377"/>
        <dbReference type="ChEBI" id="CHEBI:15378"/>
        <dbReference type="ChEBI" id="CHEBI:16526"/>
        <dbReference type="ChEBI" id="CHEBI:17544"/>
        <dbReference type="EC" id="4.2.1.1"/>
    </reaction>
</comment>
<evidence type="ECO:0000256" key="3">
    <source>
        <dbReference type="ARBA" id="ARBA00022833"/>
    </source>
</evidence>
<sequence length="135" mass="15462">MDPRCIPERIFNLDAGEVAVHRNAGGNIRDTLRDINILDTLVKLKEILIIHHTDCGTLHVTDEQIRARLKTYVDKDNWADITKMNFGANTNIEESVRGDLEWFRANPLVREELKQGCQGFVYDIKTGELKKVETV</sequence>
<dbReference type="Gene3D" id="3.40.1050.10">
    <property type="entry name" value="Carbonic anhydrase"/>
    <property type="match status" value="1"/>
</dbReference>
<dbReference type="GeneID" id="70230126"/>
<dbReference type="SMART" id="SM00947">
    <property type="entry name" value="Pro_CA"/>
    <property type="match status" value="1"/>
</dbReference>
<dbReference type="AlphaFoldDB" id="A0A9P9JPE6"/>
<dbReference type="GO" id="GO:0008270">
    <property type="term" value="F:zinc ion binding"/>
    <property type="evidence" value="ECO:0007669"/>
    <property type="project" value="UniProtKB-UniRule"/>
</dbReference>
<dbReference type="PANTHER" id="PTHR43175">
    <property type="entry name" value="CARBONIC ANHYDRASE"/>
    <property type="match status" value="1"/>
</dbReference>
<accession>A0A9P9JPE6</accession>
<dbReference type="SUPFAM" id="SSF53056">
    <property type="entry name" value="beta-carbonic anhydrase, cab"/>
    <property type="match status" value="1"/>
</dbReference>
<feature type="binding site" evidence="4">
    <location>
        <position position="2"/>
    </location>
    <ligand>
        <name>Zn(2+)</name>
        <dbReference type="ChEBI" id="CHEBI:29105"/>
    </ligand>
</feature>
<evidence type="ECO:0000256" key="4">
    <source>
        <dbReference type="PIRSR" id="PIRSR601765-1"/>
    </source>
</evidence>
<evidence type="ECO:0000256" key="1">
    <source>
        <dbReference type="ARBA" id="ARBA00006217"/>
    </source>
</evidence>
<dbReference type="PANTHER" id="PTHR43175:SF3">
    <property type="entry name" value="CARBON DISULFIDE HYDROLASE"/>
    <property type="match status" value="1"/>
</dbReference>
<organism evidence="6 7">
    <name type="scientific">Fusarium redolens</name>
    <dbReference type="NCBI Taxonomy" id="48865"/>
    <lineage>
        <taxon>Eukaryota</taxon>
        <taxon>Fungi</taxon>
        <taxon>Dikarya</taxon>
        <taxon>Ascomycota</taxon>
        <taxon>Pezizomycotina</taxon>
        <taxon>Sordariomycetes</taxon>
        <taxon>Hypocreomycetidae</taxon>
        <taxon>Hypocreales</taxon>
        <taxon>Nectriaceae</taxon>
        <taxon>Fusarium</taxon>
        <taxon>Fusarium redolens species complex</taxon>
    </lineage>
</organism>
<comment type="similarity">
    <text evidence="1 5">Belongs to the beta-class carbonic anhydrase family.</text>
</comment>
<dbReference type="Pfam" id="PF00484">
    <property type="entry name" value="Pro_CA"/>
    <property type="match status" value="1"/>
</dbReference>
<dbReference type="Proteomes" id="UP000720189">
    <property type="component" value="Unassembled WGS sequence"/>
</dbReference>
<comment type="caution">
    <text evidence="6">The sequence shown here is derived from an EMBL/GenBank/DDBJ whole genome shotgun (WGS) entry which is preliminary data.</text>
</comment>
<comment type="function">
    <text evidence="5">Reversible hydration of carbon dioxide.</text>
</comment>
<protein>
    <recommendedName>
        <fullName evidence="5">Carbonic anhydrase</fullName>
        <ecNumber evidence="5">4.2.1.1</ecNumber>
    </recommendedName>
    <alternativeName>
        <fullName evidence="5">Carbonate dehydratase</fullName>
    </alternativeName>
</protein>
<feature type="binding site" evidence="4">
    <location>
        <position position="55"/>
    </location>
    <ligand>
        <name>Zn(2+)</name>
        <dbReference type="ChEBI" id="CHEBI:29105"/>
    </ligand>
</feature>
<keyword evidence="5" id="KW-0456">Lyase</keyword>
<gene>
    <name evidence="6" type="ORF">BKA55DRAFT_695594</name>
</gene>
<keyword evidence="3 4" id="KW-0862">Zinc</keyword>
<evidence type="ECO:0000256" key="2">
    <source>
        <dbReference type="ARBA" id="ARBA00022723"/>
    </source>
</evidence>
<reference evidence="6" key="1">
    <citation type="journal article" date="2021" name="Nat. Commun.">
        <title>Genetic determinants of endophytism in the Arabidopsis root mycobiome.</title>
        <authorList>
            <person name="Mesny F."/>
            <person name="Miyauchi S."/>
            <person name="Thiergart T."/>
            <person name="Pickel B."/>
            <person name="Atanasova L."/>
            <person name="Karlsson M."/>
            <person name="Huettel B."/>
            <person name="Barry K.W."/>
            <person name="Haridas S."/>
            <person name="Chen C."/>
            <person name="Bauer D."/>
            <person name="Andreopoulos W."/>
            <person name="Pangilinan J."/>
            <person name="LaButti K."/>
            <person name="Riley R."/>
            <person name="Lipzen A."/>
            <person name="Clum A."/>
            <person name="Drula E."/>
            <person name="Henrissat B."/>
            <person name="Kohler A."/>
            <person name="Grigoriev I.V."/>
            <person name="Martin F.M."/>
            <person name="Hacquard S."/>
        </authorList>
    </citation>
    <scope>NUCLEOTIDE SEQUENCE</scope>
    <source>
        <strain evidence="6">MPI-CAGE-AT-0023</strain>
    </source>
</reference>
<dbReference type="InterPro" id="IPR036874">
    <property type="entry name" value="Carbonic_anhydrase_sf"/>
</dbReference>
<dbReference type="GO" id="GO:0004089">
    <property type="term" value="F:carbonate dehydratase activity"/>
    <property type="evidence" value="ECO:0007669"/>
    <property type="project" value="UniProtKB-UniRule"/>
</dbReference>
<proteinExistence type="inferred from homology"/>